<evidence type="ECO:0000256" key="2">
    <source>
        <dbReference type="SAM" id="MobiDB-lite"/>
    </source>
</evidence>
<feature type="domain" description="EF-hand" evidence="3">
    <location>
        <begin position="451"/>
        <end position="486"/>
    </location>
</feature>
<dbReference type="OrthoDB" id="120976at2759"/>
<dbReference type="PROSITE" id="PS00018">
    <property type="entry name" value="EF_HAND_1"/>
    <property type="match status" value="1"/>
</dbReference>
<dbReference type="PANTHER" id="PTHR24114:SF2">
    <property type="entry name" value="F-BOX DOMAIN-CONTAINING PROTEIN-RELATED"/>
    <property type="match status" value="1"/>
</dbReference>
<feature type="region of interest" description="Disordered" evidence="2">
    <location>
        <begin position="499"/>
        <end position="519"/>
    </location>
</feature>
<dbReference type="Gene3D" id="1.10.238.10">
    <property type="entry name" value="EF-hand"/>
    <property type="match status" value="1"/>
</dbReference>
<keyword evidence="5" id="KW-1185">Reference proteome</keyword>
<evidence type="ECO:0000313" key="4">
    <source>
        <dbReference type="EMBL" id="RUS80740.1"/>
    </source>
</evidence>
<dbReference type="InterPro" id="IPR032675">
    <property type="entry name" value="LRR_dom_sf"/>
</dbReference>
<dbReference type="Proteomes" id="UP000271974">
    <property type="component" value="Unassembled WGS sequence"/>
</dbReference>
<reference evidence="4 5" key="1">
    <citation type="submission" date="2019-01" db="EMBL/GenBank/DDBJ databases">
        <title>A draft genome assembly of the solar-powered sea slug Elysia chlorotica.</title>
        <authorList>
            <person name="Cai H."/>
            <person name="Li Q."/>
            <person name="Fang X."/>
            <person name="Li J."/>
            <person name="Curtis N.E."/>
            <person name="Altenburger A."/>
            <person name="Shibata T."/>
            <person name="Feng M."/>
            <person name="Maeda T."/>
            <person name="Schwartz J.A."/>
            <person name="Shigenobu S."/>
            <person name="Lundholm N."/>
            <person name="Nishiyama T."/>
            <person name="Yang H."/>
            <person name="Hasebe M."/>
            <person name="Li S."/>
            <person name="Pierce S.K."/>
            <person name="Wang J."/>
        </authorList>
    </citation>
    <scope>NUCLEOTIDE SEQUENCE [LARGE SCALE GENOMIC DNA]</scope>
    <source>
        <strain evidence="4">EC2010</strain>
        <tissue evidence="4">Whole organism of an adult</tissue>
    </source>
</reference>
<evidence type="ECO:0000256" key="1">
    <source>
        <dbReference type="ARBA" id="ARBA00022837"/>
    </source>
</evidence>
<comment type="caution">
    <text evidence="4">The sequence shown here is derived from an EMBL/GenBank/DDBJ whole genome shotgun (WGS) entry which is preliminary data.</text>
</comment>
<dbReference type="EMBL" id="RQTK01000375">
    <property type="protein sequence ID" value="RUS80740.1"/>
    <property type="molecule type" value="Genomic_DNA"/>
</dbReference>
<dbReference type="SMART" id="SM00368">
    <property type="entry name" value="LRR_RI"/>
    <property type="match status" value="4"/>
</dbReference>
<dbReference type="Pfam" id="PF13499">
    <property type="entry name" value="EF-hand_7"/>
    <property type="match status" value="1"/>
</dbReference>
<proteinExistence type="predicted"/>
<feature type="region of interest" description="Disordered" evidence="2">
    <location>
        <begin position="535"/>
        <end position="564"/>
    </location>
</feature>
<dbReference type="InterPro" id="IPR011992">
    <property type="entry name" value="EF-hand-dom_pair"/>
</dbReference>
<evidence type="ECO:0000313" key="5">
    <source>
        <dbReference type="Proteomes" id="UP000271974"/>
    </source>
</evidence>
<gene>
    <name evidence="4" type="ORF">EGW08_011504</name>
</gene>
<name>A0A3S1A244_ELYCH</name>
<evidence type="ECO:0000259" key="3">
    <source>
        <dbReference type="PROSITE" id="PS50222"/>
    </source>
</evidence>
<dbReference type="InterPro" id="IPR052394">
    <property type="entry name" value="LRR-containing"/>
</dbReference>
<organism evidence="4 5">
    <name type="scientific">Elysia chlorotica</name>
    <name type="common">Eastern emerald elysia</name>
    <name type="synonym">Sea slug</name>
    <dbReference type="NCBI Taxonomy" id="188477"/>
    <lineage>
        <taxon>Eukaryota</taxon>
        <taxon>Metazoa</taxon>
        <taxon>Spiralia</taxon>
        <taxon>Lophotrochozoa</taxon>
        <taxon>Mollusca</taxon>
        <taxon>Gastropoda</taxon>
        <taxon>Heterobranchia</taxon>
        <taxon>Euthyneura</taxon>
        <taxon>Panpulmonata</taxon>
        <taxon>Sacoglossa</taxon>
        <taxon>Placobranchoidea</taxon>
        <taxon>Plakobranchidae</taxon>
        <taxon>Elysia</taxon>
    </lineage>
</organism>
<keyword evidence="1" id="KW-0106">Calcium</keyword>
<dbReference type="InterPro" id="IPR018247">
    <property type="entry name" value="EF_Hand_1_Ca_BS"/>
</dbReference>
<feature type="compositionally biased region" description="Polar residues" evidence="2">
    <location>
        <begin position="548"/>
        <end position="564"/>
    </location>
</feature>
<dbReference type="STRING" id="188477.A0A3S1A244"/>
<dbReference type="CDD" id="cd00051">
    <property type="entry name" value="EFh"/>
    <property type="match status" value="1"/>
</dbReference>
<dbReference type="PROSITE" id="PS50222">
    <property type="entry name" value="EF_HAND_2"/>
    <property type="match status" value="2"/>
</dbReference>
<dbReference type="Pfam" id="PF13516">
    <property type="entry name" value="LRR_6"/>
    <property type="match status" value="4"/>
</dbReference>
<feature type="domain" description="EF-hand" evidence="3">
    <location>
        <begin position="415"/>
        <end position="450"/>
    </location>
</feature>
<protein>
    <recommendedName>
        <fullName evidence="3">EF-hand domain-containing protein</fullName>
    </recommendedName>
</protein>
<dbReference type="InterPro" id="IPR002048">
    <property type="entry name" value="EF_hand_dom"/>
</dbReference>
<dbReference type="SUPFAM" id="SSF47473">
    <property type="entry name" value="EF-hand"/>
    <property type="match status" value="1"/>
</dbReference>
<dbReference type="GO" id="GO:0005509">
    <property type="term" value="F:calcium ion binding"/>
    <property type="evidence" value="ECO:0007669"/>
    <property type="project" value="InterPro"/>
</dbReference>
<sequence>MSKAGSSGTVRVLETPLNGEFEGRAVFLATHVTSARTDVVGSSRVRSKATTVARVPRTPSPFDPEADFNYESIAVSPVTFKNSREALTGSYCRMCQRLRVTPSSRFLKQIGSTALALREQKLSQKEYKAILTTLVNDTDLTQVDLSGNPTTAKEASYITELLKTNKFITQLTLSEMKLSGKAMECLAKTIKSCIALTVVDLSSDNVTMTTLDLSWNHIRGRGAVGIARGLQRNQHLSKVNLSWNGFGFEGCAALGATLLQNTSLLVLNLTSNRIHLPALHKLLDGVVRNKTLTTLHVTDNVTMTTLDLSWNHIRGRGAVGIARGLQLALNPIPAHCTSYMLHRIGKWKHSNLKELDLEGVVVDRDFEPMLEELQGERLLLVRYDAALMSQRNNPSKVDPKNIFNIDPVRILFFMKQHLRTIDLFLKIDKDISGSLTKDEMRYAFQLEGYPISDQALDKVMGYLDTNNDGSVDLGEFIQGERRTKREMIREAMEKRQMLNSGELTQEGVDSHGSPDVDSTGVRAMAKYSQAFIKPKAQAQGGKPVLPKKTSTVSPGMSPRSNTFV</sequence>
<dbReference type="AlphaFoldDB" id="A0A3S1A244"/>
<dbReference type="Gene3D" id="3.80.10.10">
    <property type="entry name" value="Ribonuclease Inhibitor"/>
    <property type="match status" value="2"/>
</dbReference>
<dbReference type="InterPro" id="IPR001611">
    <property type="entry name" value="Leu-rich_rpt"/>
</dbReference>
<dbReference type="SUPFAM" id="SSF52047">
    <property type="entry name" value="RNI-like"/>
    <property type="match status" value="1"/>
</dbReference>
<accession>A0A3S1A244</accession>
<dbReference type="PANTHER" id="PTHR24114">
    <property type="entry name" value="LEUCINE RICH REPEAT FAMILY PROTEIN"/>
    <property type="match status" value="1"/>
</dbReference>